<dbReference type="InterPro" id="IPR001584">
    <property type="entry name" value="Integrase_cat-core"/>
</dbReference>
<comment type="similarity">
    <text evidence="1">Belongs to the transposase IS21/IS408/IS1162 family.</text>
</comment>
<keyword evidence="2" id="KW-0815">Transposition</keyword>
<evidence type="ECO:0000313" key="8">
    <source>
        <dbReference type="Proteomes" id="UP000622405"/>
    </source>
</evidence>
<dbReference type="InterPro" id="IPR017894">
    <property type="entry name" value="HTH_IS21_transposase_type"/>
</dbReference>
<proteinExistence type="inferred from homology"/>
<dbReference type="EMBL" id="WJBE01000006">
    <property type="protein sequence ID" value="MBC3899770.1"/>
    <property type="molecule type" value="Genomic_DNA"/>
</dbReference>
<dbReference type="PANTHER" id="PTHR35004:SF7">
    <property type="entry name" value="INTEGRASE PROTEIN"/>
    <property type="match status" value="1"/>
</dbReference>
<keyword evidence="3" id="KW-0238">DNA-binding</keyword>
<evidence type="ECO:0000256" key="1">
    <source>
        <dbReference type="ARBA" id="ARBA00009277"/>
    </source>
</evidence>
<reference evidence="7 8" key="1">
    <citation type="journal article" date="2020" name="mSystems">
        <title>Defining Genomic and Predicted Metabolic Features of the Acetobacterium Genus.</title>
        <authorList>
            <person name="Ross D.E."/>
            <person name="Marshall C.W."/>
            <person name="Gulliver D."/>
            <person name="May H.D."/>
            <person name="Norman R.S."/>
        </authorList>
    </citation>
    <scope>NUCLEOTIDE SEQUENCE [LARGE SCALE GENOMIC DNA]</scope>
    <source>
        <strain evidence="7 8">DSM 4132</strain>
    </source>
</reference>
<dbReference type="PANTHER" id="PTHR35004">
    <property type="entry name" value="TRANSPOSASE RV3428C-RELATED"/>
    <property type="match status" value="1"/>
</dbReference>
<evidence type="ECO:0000259" key="6">
    <source>
        <dbReference type="PROSITE" id="PS50994"/>
    </source>
</evidence>
<organism evidence="7 8">
    <name type="scientific">Acetobacterium malicum</name>
    <dbReference type="NCBI Taxonomy" id="52692"/>
    <lineage>
        <taxon>Bacteria</taxon>
        <taxon>Bacillati</taxon>
        <taxon>Bacillota</taxon>
        <taxon>Clostridia</taxon>
        <taxon>Eubacteriales</taxon>
        <taxon>Eubacteriaceae</taxon>
        <taxon>Acetobacterium</taxon>
    </lineage>
</organism>
<evidence type="ECO:0000256" key="3">
    <source>
        <dbReference type="ARBA" id="ARBA00023125"/>
    </source>
</evidence>
<dbReference type="PROSITE" id="PS50994">
    <property type="entry name" value="INTEGRASE"/>
    <property type="match status" value="1"/>
</dbReference>
<sequence>MTQQNNIRKMFFEQGLNISDIAKETNNDRKTVRKYLFQEDWSPETQRVPVNKSKSKLDPFMAEIDEWLVADKKARKKQRHTAKRVYERLCILHADHFDCGYKTVANYVARRKKEIYTQREGFLPLVHLAGEAQIDFGSADFYEHGCLHSGHYLNISFPYSNQGYTQLFKGENQECLFQGMINIFNHIAGVPMRIWFDNPSTIVTRILKDGKRDLTDAFLRFQNHFGFEAAFCNPSSGHEKGSVEGKVGYHRRNLLVPVPQLTQLKLFNEELLIRCDEDAKRCHYKKEQVIATLHLEDRKTLLTLPRNSFEACRYESVSVDPYGKFTLEKGLHEYSSAPKFAGEKAQLKITAYEVIVLDDHLRAVITHTRLYGSTRQESMQWIPYLEQLSIRPGALKYTGIYQLLPTPLQQYMDLCSKSERGKLLKAILKITNDSDFDKAVNAVSEAVSYGATDPDSLMAIYSRMMLPEFKIKPLELPDTVPVLAKIKSNAEAYDMILKHAGRIRC</sequence>
<keyword evidence="8" id="KW-1185">Reference proteome</keyword>
<dbReference type="PROSITE" id="PS50531">
    <property type="entry name" value="HTH_IS21"/>
    <property type="match status" value="1"/>
</dbReference>
<evidence type="ECO:0000256" key="2">
    <source>
        <dbReference type="ARBA" id="ARBA00022578"/>
    </source>
</evidence>
<accession>A0ABR6YXB5</accession>
<keyword evidence="4" id="KW-0233">DNA recombination</keyword>
<evidence type="ECO:0000259" key="5">
    <source>
        <dbReference type="PROSITE" id="PS50531"/>
    </source>
</evidence>
<evidence type="ECO:0000256" key="4">
    <source>
        <dbReference type="ARBA" id="ARBA00023172"/>
    </source>
</evidence>
<dbReference type="Proteomes" id="UP000622405">
    <property type="component" value="Unassembled WGS sequence"/>
</dbReference>
<gene>
    <name evidence="7" type="ORF">GH811_09090</name>
</gene>
<name>A0ABR6YXB5_9FIRM</name>
<dbReference type="NCBIfam" id="NF033546">
    <property type="entry name" value="transpos_IS21"/>
    <property type="match status" value="1"/>
</dbReference>
<feature type="domain" description="Integrase catalytic" evidence="6">
    <location>
        <begin position="120"/>
        <end position="271"/>
    </location>
</feature>
<evidence type="ECO:0000313" key="7">
    <source>
        <dbReference type="EMBL" id="MBC3899770.1"/>
    </source>
</evidence>
<protein>
    <submittedName>
        <fullName evidence="7">IS21 family transposase</fullName>
    </submittedName>
</protein>
<dbReference type="RefSeq" id="WP_186894198.1">
    <property type="nucleotide sequence ID" value="NZ_WJBE01000006.1"/>
</dbReference>
<comment type="caution">
    <text evidence="7">The sequence shown here is derived from an EMBL/GenBank/DDBJ whole genome shotgun (WGS) entry which is preliminary data.</text>
</comment>
<feature type="domain" description="HTH IS21-type" evidence="5">
    <location>
        <begin position="3"/>
        <end position="68"/>
    </location>
</feature>